<accession>A0A1S3JEG2</accession>
<dbReference type="OrthoDB" id="409586at2759"/>
<keyword evidence="5" id="KW-0677">Repeat</keyword>
<keyword evidence="4 9" id="KW-0812">Transmembrane</keyword>
<dbReference type="OMA" id="ERTWACV"/>
<feature type="repeat" description="Solcar" evidence="9">
    <location>
        <begin position="18"/>
        <end position="102"/>
    </location>
</feature>
<keyword evidence="12" id="KW-1185">Reference proteome</keyword>
<evidence type="ECO:0000256" key="6">
    <source>
        <dbReference type="ARBA" id="ARBA00022989"/>
    </source>
</evidence>
<organism evidence="12 13">
    <name type="scientific">Lingula anatina</name>
    <name type="common">Brachiopod</name>
    <name type="synonym">Lingula unguis</name>
    <dbReference type="NCBI Taxonomy" id="7574"/>
    <lineage>
        <taxon>Eukaryota</taxon>
        <taxon>Metazoa</taxon>
        <taxon>Spiralia</taxon>
        <taxon>Lophotrochozoa</taxon>
        <taxon>Brachiopoda</taxon>
        <taxon>Linguliformea</taxon>
        <taxon>Lingulata</taxon>
        <taxon>Lingulida</taxon>
        <taxon>Linguloidea</taxon>
        <taxon>Lingulidae</taxon>
        <taxon>Lingula</taxon>
    </lineage>
</organism>
<dbReference type="SUPFAM" id="SSF103506">
    <property type="entry name" value="Mitochondrial carrier"/>
    <property type="match status" value="1"/>
</dbReference>
<name>A0A1S3JEG2_LINAN</name>
<dbReference type="GO" id="GO:0031966">
    <property type="term" value="C:mitochondrial membrane"/>
    <property type="evidence" value="ECO:0007669"/>
    <property type="project" value="UniProtKB-SubCell"/>
</dbReference>
<evidence type="ECO:0000256" key="7">
    <source>
        <dbReference type="ARBA" id="ARBA00023128"/>
    </source>
</evidence>
<feature type="transmembrane region" description="Helical" evidence="11">
    <location>
        <begin position="20"/>
        <end position="41"/>
    </location>
</feature>
<evidence type="ECO:0000313" key="13">
    <source>
        <dbReference type="RefSeq" id="XP_013408805.1"/>
    </source>
</evidence>
<evidence type="ECO:0000256" key="9">
    <source>
        <dbReference type="PROSITE-ProRule" id="PRU00282"/>
    </source>
</evidence>
<dbReference type="InterPro" id="IPR050567">
    <property type="entry name" value="Mitochondrial_Carrier"/>
</dbReference>
<sequence length="314" mass="34331">MAIGKDLEVYKKDPSVSRKAVVNGIAGGAAGMFAVTAVHPLDTLKTKMQTFPDSYRHSIQCFRDTFHSHGVRGLYHGLTPMMLGNMAKNMVVFMFYGICEDAVKFGYGLDHTSQMTPGQKALAGGLGGFATGSVLCPMELLKCRLQTQHQLALDCTVGENFQLARGPVHLAQQVLQLEGLRGLFVGLNSTLLKYVPGQAIYFGVYESMRSFLAKGDNRQQLSPVSTMVSGALAGMAFYTVMIPVDAVKSRIQVNATTIEPMKFVDTIMKIYKNEGVRPLYRGLGPALLRTAPGNACHFLMYEWVRQKLFSLTGG</sequence>
<dbReference type="PANTHER" id="PTHR45624">
    <property type="entry name" value="MITOCHONDRIAL BASIC AMINO ACIDS TRANSPORTER-RELATED"/>
    <property type="match status" value="1"/>
</dbReference>
<dbReference type="InterPro" id="IPR023395">
    <property type="entry name" value="MCP_dom_sf"/>
</dbReference>
<dbReference type="InterPro" id="IPR018108">
    <property type="entry name" value="MCP_transmembrane"/>
</dbReference>
<evidence type="ECO:0000256" key="4">
    <source>
        <dbReference type="ARBA" id="ARBA00022692"/>
    </source>
</evidence>
<dbReference type="PROSITE" id="PS50920">
    <property type="entry name" value="SOLCAR"/>
    <property type="match status" value="3"/>
</dbReference>
<proteinExistence type="inferred from homology"/>
<evidence type="ECO:0000256" key="2">
    <source>
        <dbReference type="ARBA" id="ARBA00006375"/>
    </source>
</evidence>
<comment type="subcellular location">
    <subcellularLocation>
        <location evidence="1">Mitochondrion membrane</location>
        <topology evidence="1">Multi-pass membrane protein</topology>
    </subcellularLocation>
</comment>
<evidence type="ECO:0000256" key="1">
    <source>
        <dbReference type="ARBA" id="ARBA00004225"/>
    </source>
</evidence>
<dbReference type="GO" id="GO:1990575">
    <property type="term" value="P:mitochondrial L-ornithine transmembrane transport"/>
    <property type="evidence" value="ECO:0007669"/>
    <property type="project" value="TreeGrafter"/>
</dbReference>
<keyword evidence="8 9" id="KW-0472">Membrane</keyword>
<keyword evidence="6 11" id="KW-1133">Transmembrane helix</keyword>
<dbReference type="PANTHER" id="PTHR45624:SF12">
    <property type="entry name" value="MITOCHONDRIAL ORNITHINE TRANSPORTER 1"/>
    <property type="match status" value="1"/>
</dbReference>
<keyword evidence="3 10" id="KW-0813">Transport</keyword>
<dbReference type="InParanoid" id="A0A1S3JEG2"/>
<dbReference type="AlphaFoldDB" id="A0A1S3JEG2"/>
<dbReference type="GeneID" id="106172573"/>
<feature type="repeat" description="Solcar" evidence="9">
    <location>
        <begin position="221"/>
        <end position="307"/>
    </location>
</feature>
<evidence type="ECO:0000313" key="12">
    <source>
        <dbReference type="Proteomes" id="UP000085678"/>
    </source>
</evidence>
<dbReference type="KEGG" id="lak:106172573"/>
<evidence type="ECO:0000256" key="10">
    <source>
        <dbReference type="RuleBase" id="RU000488"/>
    </source>
</evidence>
<evidence type="ECO:0000256" key="11">
    <source>
        <dbReference type="SAM" id="Phobius"/>
    </source>
</evidence>
<evidence type="ECO:0000256" key="3">
    <source>
        <dbReference type="ARBA" id="ARBA00022448"/>
    </source>
</evidence>
<dbReference type="InterPro" id="IPR002067">
    <property type="entry name" value="MCP"/>
</dbReference>
<keyword evidence="7" id="KW-0496">Mitochondrion</keyword>
<dbReference type="Proteomes" id="UP000085678">
    <property type="component" value="Unplaced"/>
</dbReference>
<comment type="similarity">
    <text evidence="2 10">Belongs to the mitochondrial carrier (TC 2.A.29) family.</text>
</comment>
<evidence type="ECO:0000256" key="8">
    <source>
        <dbReference type="ARBA" id="ARBA00023136"/>
    </source>
</evidence>
<dbReference type="Gene3D" id="1.50.40.10">
    <property type="entry name" value="Mitochondrial carrier domain"/>
    <property type="match status" value="1"/>
</dbReference>
<protein>
    <submittedName>
        <fullName evidence="13">Mitochondrial ornithine transporter 1</fullName>
    </submittedName>
</protein>
<feature type="repeat" description="Solcar" evidence="9">
    <location>
        <begin position="119"/>
        <end position="211"/>
    </location>
</feature>
<dbReference type="GO" id="GO:0000064">
    <property type="term" value="F:L-ornithine transmembrane transporter activity"/>
    <property type="evidence" value="ECO:0007669"/>
    <property type="project" value="TreeGrafter"/>
</dbReference>
<dbReference type="RefSeq" id="XP_013408805.1">
    <property type="nucleotide sequence ID" value="XM_013553351.1"/>
</dbReference>
<reference evidence="13" key="1">
    <citation type="submission" date="2025-08" db="UniProtKB">
        <authorList>
            <consortium name="RefSeq"/>
        </authorList>
    </citation>
    <scope>IDENTIFICATION</scope>
    <source>
        <tissue evidence="13">Gonads</tissue>
    </source>
</reference>
<evidence type="ECO:0000256" key="5">
    <source>
        <dbReference type="ARBA" id="ARBA00022737"/>
    </source>
</evidence>
<dbReference type="Pfam" id="PF00153">
    <property type="entry name" value="Mito_carr"/>
    <property type="match status" value="3"/>
</dbReference>
<gene>
    <name evidence="13" type="primary">LOC106172573</name>
</gene>
<dbReference type="PRINTS" id="PR00926">
    <property type="entry name" value="MITOCARRIER"/>
</dbReference>